<name>F9D070_PREDD</name>
<proteinExistence type="predicted"/>
<reference evidence="1 2" key="1">
    <citation type="submission" date="2011-04" db="EMBL/GenBank/DDBJ databases">
        <authorList>
            <person name="Muzny D."/>
            <person name="Qin X."/>
            <person name="Deng J."/>
            <person name="Jiang H."/>
            <person name="Liu Y."/>
            <person name="Qu J."/>
            <person name="Song X.-Z."/>
            <person name="Zhang L."/>
            <person name="Thornton R."/>
            <person name="Coyle M."/>
            <person name="Francisco L."/>
            <person name="Jackson L."/>
            <person name="Javaid M."/>
            <person name="Korchina V."/>
            <person name="Kovar C."/>
            <person name="Mata R."/>
            <person name="Mathew T."/>
            <person name="Ngo R."/>
            <person name="Nguyen L."/>
            <person name="Nguyen N."/>
            <person name="Okwuonu G."/>
            <person name="Ongeri F."/>
            <person name="Pham C."/>
            <person name="Simmons D."/>
            <person name="Wilczek-Boney K."/>
            <person name="Hale W."/>
            <person name="Jakkamsetti A."/>
            <person name="Pham P."/>
            <person name="Ruth R."/>
            <person name="San Lucas F."/>
            <person name="Warren J."/>
            <person name="Zhang J."/>
            <person name="Zhao Z."/>
            <person name="Zhou C."/>
            <person name="Zhu D."/>
            <person name="Lee S."/>
            <person name="Bess C."/>
            <person name="Blankenburg K."/>
            <person name="Forbes L."/>
            <person name="Fu Q."/>
            <person name="Gubbala S."/>
            <person name="Hirani K."/>
            <person name="Jayaseelan J.C."/>
            <person name="Lara F."/>
            <person name="Munidasa M."/>
            <person name="Palculict T."/>
            <person name="Patil S."/>
            <person name="Pu L.-L."/>
            <person name="Saada N."/>
            <person name="Tang L."/>
            <person name="Weissenberger G."/>
            <person name="Zhu Y."/>
            <person name="Hemphill L."/>
            <person name="Shang Y."/>
            <person name="Youmans B."/>
            <person name="Ayvaz T."/>
            <person name="Ross M."/>
            <person name="Santibanez J."/>
            <person name="Aqrawi P."/>
            <person name="Gross S."/>
            <person name="Joshi V."/>
            <person name="Fowler G."/>
            <person name="Nazareth L."/>
            <person name="Reid J."/>
            <person name="Worley K."/>
            <person name="Petrosino J."/>
            <person name="Highlander S."/>
            <person name="Gibbs R."/>
        </authorList>
    </citation>
    <scope>NUCLEOTIDE SEQUENCE [LARGE SCALE GENOMIC DNA]</scope>
    <source>
        <strain evidence="1 2">DSM 3688</strain>
    </source>
</reference>
<dbReference type="Proteomes" id="UP000007820">
    <property type="component" value="Unassembled WGS sequence"/>
</dbReference>
<gene>
    <name evidence="1" type="ORF">HMPREF9136_0247</name>
</gene>
<dbReference type="AlphaFoldDB" id="F9D070"/>
<sequence>MCTRKWRGEARWIQKTTTYRMGSKDNGISHGFKRQRHVA</sequence>
<organism evidence="1 2">
    <name type="scientific">Prevotella dentalis (strain ATCC 49559 / DSM 3688 / JCM 13448 / NCTC 12043 / ES 2772)</name>
    <name type="common">Mitsuokella dentalis</name>
    <dbReference type="NCBI Taxonomy" id="908937"/>
    <lineage>
        <taxon>Bacteria</taxon>
        <taxon>Pseudomonadati</taxon>
        <taxon>Bacteroidota</taxon>
        <taxon>Bacteroidia</taxon>
        <taxon>Bacteroidales</taxon>
        <taxon>Prevotellaceae</taxon>
        <taxon>Prevotella</taxon>
    </lineage>
</organism>
<accession>F9D070</accession>
<evidence type="ECO:0000313" key="2">
    <source>
        <dbReference type="Proteomes" id="UP000007820"/>
    </source>
</evidence>
<dbReference type="EMBL" id="AFPW01000003">
    <property type="protein sequence ID" value="EGQ17306.1"/>
    <property type="molecule type" value="Genomic_DNA"/>
</dbReference>
<protein>
    <submittedName>
        <fullName evidence="1">Uncharacterized protein</fullName>
    </submittedName>
</protein>
<comment type="caution">
    <text evidence="1">The sequence shown here is derived from an EMBL/GenBank/DDBJ whole genome shotgun (WGS) entry which is preliminary data.</text>
</comment>
<evidence type="ECO:0000313" key="1">
    <source>
        <dbReference type="EMBL" id="EGQ17306.1"/>
    </source>
</evidence>